<proteinExistence type="predicted"/>
<dbReference type="InterPro" id="IPR025515">
    <property type="entry name" value="DUF4403"/>
</dbReference>
<accession>A0A1G7GE92</accession>
<dbReference type="Proteomes" id="UP000199203">
    <property type="component" value="Unassembled WGS sequence"/>
</dbReference>
<dbReference type="RefSeq" id="WP_089870979.1">
    <property type="nucleotide sequence ID" value="NZ_FNBH01000001.1"/>
</dbReference>
<gene>
    <name evidence="1" type="ORF">SAMN05421825_0437</name>
</gene>
<evidence type="ECO:0008006" key="3">
    <source>
        <dbReference type="Google" id="ProtNLM"/>
    </source>
</evidence>
<evidence type="ECO:0000313" key="1">
    <source>
        <dbReference type="EMBL" id="SDE86446.1"/>
    </source>
</evidence>
<dbReference type="Pfam" id="PF14356">
    <property type="entry name" value="DUF4403"/>
    <property type="match status" value="1"/>
</dbReference>
<dbReference type="AlphaFoldDB" id="A0A1G7GE92"/>
<dbReference type="EMBL" id="FNBH01000001">
    <property type="protein sequence ID" value="SDE86446.1"/>
    <property type="molecule type" value="Genomic_DNA"/>
</dbReference>
<dbReference type="STRING" id="454006.SAMN05421825_0437"/>
<sequence>MISFRKITSIYFLLVGLISFSQTKDPVYTLPKIKSSITLPVSLPISEINNLINQSVKGVLYEDQSYTDNNNDQFKVKVEKQGNIAIKALTGNRLMISVPLKIWAEKGYGTLGYYMYKDTNFNLIMNFITNISAMPDWKLDTKTTTAGFVWTQKPVLDYGKVKIPIASFIESTLKEQQSKFTTIIDNQIKSKFNLQPYLVMAWNQFSKPINVSEEYNTWLKISPQSTFMSPLQVFQDKIKTTIGIDLYSETYVGQIPLATKDAVSVPNFTLNPNLQNVFNLQTTANISFDEATRIARQQFQDKEFAMSGENKKVKVTDLSVYQEKENIVIEAHTTGEVNGTAFIKGKPFYSAEEHKIKLNVTDFNLKTKNFFQKALTVLFEGKIRGMIEKDYGIPLLDIESSSRKSMMENFNKEYVKGIRLQGNVIDLKPTQFLLSEKYITIIIDTKAQLQMNVSGLSF</sequence>
<protein>
    <recommendedName>
        <fullName evidence="3">DUF4403 family protein</fullName>
    </recommendedName>
</protein>
<keyword evidence="2" id="KW-1185">Reference proteome</keyword>
<evidence type="ECO:0000313" key="2">
    <source>
        <dbReference type="Proteomes" id="UP000199203"/>
    </source>
</evidence>
<name>A0A1G7GE92_9FLAO</name>
<reference evidence="2" key="1">
    <citation type="submission" date="2016-10" db="EMBL/GenBank/DDBJ databases">
        <authorList>
            <person name="Varghese N."/>
            <person name="Submissions S."/>
        </authorList>
    </citation>
    <scope>NUCLEOTIDE SEQUENCE [LARGE SCALE GENOMIC DNA]</scope>
    <source>
        <strain evidence="2">DSM 19684</strain>
    </source>
</reference>
<organism evidence="1 2">
    <name type="scientific">Epilithonimonas hungarica</name>
    <dbReference type="NCBI Taxonomy" id="454006"/>
    <lineage>
        <taxon>Bacteria</taxon>
        <taxon>Pseudomonadati</taxon>
        <taxon>Bacteroidota</taxon>
        <taxon>Flavobacteriia</taxon>
        <taxon>Flavobacteriales</taxon>
        <taxon>Weeksellaceae</taxon>
        <taxon>Chryseobacterium group</taxon>
        <taxon>Epilithonimonas</taxon>
    </lineage>
</organism>
<dbReference type="OrthoDB" id="617059at2"/>